<comment type="caution">
    <text evidence="3">The sequence shown here is derived from an EMBL/GenBank/DDBJ whole genome shotgun (WGS) entry which is preliminary data.</text>
</comment>
<sequence length="360" mass="38773">MRPWIVLLSLMLVVSAAAAVPMQTSPARPSTVAPPVPANVPLLAPTVVTGVVSGPGLWKVSKDGHVLWVLGTLSPLPAHMQWESHQVEQVIARSKQVLTQPRLELKADIGFFGKLFLLPSAYGARKNPDGKSLNQVMDAPTYARWLILKRKYIGDDRGIERWRPLFAAQELYKKALKANDLSNDGGVSGTVAALVKSGGMVETPVQYRVEIQHPGDALKAFKAAAPSDIECFNRTLDAVEHDLPAMAERANAWATGDLEALRTQPDSHRRDACVNAITSAGFARQLGLADIPAQLEAAWVAAARDALTKNDTSFAMLPMDELMATDGYLAKLAAQGYTVESPEQQDATEPDIGVAPATSR</sequence>
<dbReference type="EMBL" id="JADIKK010000008">
    <property type="protein sequence ID" value="MFK2878308.1"/>
    <property type="molecule type" value="Genomic_DNA"/>
</dbReference>
<dbReference type="InterPro" id="IPR002816">
    <property type="entry name" value="TraB/PrgY/GumN_fam"/>
</dbReference>
<organism evidence="3 4">
    <name type="scientific">Rhodanobacter hydrolyticus</name>
    <dbReference type="NCBI Taxonomy" id="2250595"/>
    <lineage>
        <taxon>Bacteria</taxon>
        <taxon>Pseudomonadati</taxon>
        <taxon>Pseudomonadota</taxon>
        <taxon>Gammaproteobacteria</taxon>
        <taxon>Lysobacterales</taxon>
        <taxon>Rhodanobacteraceae</taxon>
        <taxon>Rhodanobacter</taxon>
    </lineage>
</organism>
<feature type="region of interest" description="Disordered" evidence="1">
    <location>
        <begin position="340"/>
        <end position="360"/>
    </location>
</feature>
<dbReference type="Proteomes" id="UP001620339">
    <property type="component" value="Unassembled WGS sequence"/>
</dbReference>
<feature type="chain" id="PRO_5046560003" evidence="2">
    <location>
        <begin position="19"/>
        <end position="360"/>
    </location>
</feature>
<reference evidence="3 4" key="1">
    <citation type="submission" date="2020-10" db="EMBL/GenBank/DDBJ databases">
        <title>Phylogeny of dyella-like bacteria.</title>
        <authorList>
            <person name="Fu J."/>
        </authorList>
    </citation>
    <scope>NUCLEOTIDE SEQUENCE [LARGE SCALE GENOMIC DNA]</scope>
    <source>
        <strain evidence="3 4">KACC 19113</strain>
    </source>
</reference>
<proteinExistence type="predicted"/>
<name>A0ABW8J7M1_9GAMM</name>
<gene>
    <name evidence="3" type="ORF">ISP25_14625</name>
</gene>
<evidence type="ECO:0000256" key="1">
    <source>
        <dbReference type="SAM" id="MobiDB-lite"/>
    </source>
</evidence>
<accession>A0ABW8J7M1</accession>
<feature type="signal peptide" evidence="2">
    <location>
        <begin position="1"/>
        <end position="18"/>
    </location>
</feature>
<evidence type="ECO:0000256" key="2">
    <source>
        <dbReference type="SAM" id="SignalP"/>
    </source>
</evidence>
<evidence type="ECO:0000313" key="3">
    <source>
        <dbReference type="EMBL" id="MFK2878308.1"/>
    </source>
</evidence>
<protein>
    <submittedName>
        <fullName evidence="3">TraB/GumN family protein</fullName>
    </submittedName>
</protein>
<keyword evidence="2" id="KW-0732">Signal</keyword>
<dbReference type="CDD" id="cd14788">
    <property type="entry name" value="GumN"/>
    <property type="match status" value="1"/>
</dbReference>
<evidence type="ECO:0000313" key="4">
    <source>
        <dbReference type="Proteomes" id="UP001620339"/>
    </source>
</evidence>
<dbReference type="Pfam" id="PF01963">
    <property type="entry name" value="TraB_PrgY_gumN"/>
    <property type="match status" value="1"/>
</dbReference>
<dbReference type="RefSeq" id="WP_404614936.1">
    <property type="nucleotide sequence ID" value="NZ_JADIKK010000008.1"/>
</dbReference>
<keyword evidence="4" id="KW-1185">Reference proteome</keyword>